<dbReference type="SUPFAM" id="SSF53743">
    <property type="entry name" value="FucI/AraA N-terminal and middle domains"/>
    <property type="match status" value="1"/>
</dbReference>
<dbReference type="InterPro" id="IPR004216">
    <property type="entry name" value="Fuc/Ara_isomerase_C"/>
</dbReference>
<dbReference type="EMBL" id="JQ335997">
    <property type="protein sequence ID" value="AFN84583.1"/>
    <property type="molecule type" value="Genomic_DNA"/>
</dbReference>
<keyword evidence="1" id="KW-0479">Metal-binding</keyword>
<dbReference type="Gene3D" id="3.40.50.10940">
    <property type="match status" value="1"/>
</dbReference>
<organism evidence="7">
    <name type="scientific">uncultured bacterium scaffold00056</name>
    <dbReference type="NCBI Taxonomy" id="1132475"/>
    <lineage>
        <taxon>Bacteria</taxon>
        <taxon>environmental samples</taxon>
    </lineage>
</organism>
<dbReference type="Pfam" id="PF02610">
    <property type="entry name" value="AraA_N"/>
    <property type="match status" value="1"/>
</dbReference>
<evidence type="ECO:0000256" key="4">
    <source>
        <dbReference type="ARBA" id="ARBA00023235"/>
    </source>
</evidence>
<sequence>MKNSEFWLVAGSQFLYGSEVLEIVDARAQEMAAELSRVLPYPPGCKVTAKTNQEITDAVKAADYDVTAEQTKDQATIMDIESVHISKDTTVEGLERQLFFERSGMETAVR</sequence>
<accession>I7AI50</accession>
<evidence type="ECO:0000256" key="5">
    <source>
        <dbReference type="ARBA" id="ARBA00023277"/>
    </source>
</evidence>
<protein>
    <submittedName>
        <fullName evidence="7">L-arabinose isomerase</fullName>
    </submittedName>
</protein>
<dbReference type="InterPro" id="IPR003762">
    <property type="entry name" value="Lara_isomerase"/>
</dbReference>
<dbReference type="AlphaFoldDB" id="I7AI50"/>
<evidence type="ECO:0000256" key="1">
    <source>
        <dbReference type="ARBA" id="ARBA00022723"/>
    </source>
</evidence>
<dbReference type="GO" id="GO:0019569">
    <property type="term" value="P:L-arabinose catabolic process to D-xylulose 5-phosphate"/>
    <property type="evidence" value="ECO:0007669"/>
    <property type="project" value="TreeGrafter"/>
</dbReference>
<reference evidence="7" key="1">
    <citation type="submission" date="2011-12" db="EMBL/GenBank/DDBJ databases">
        <authorList>
            <person name="Lu H.-P."/>
            <person name="Wang Y.-B."/>
            <person name="Huang S.-W."/>
            <person name="Lin C.-Y."/>
            <person name="Wu M."/>
            <person name="Hsieh C.-H."/>
            <person name="Yu H.-T."/>
        </authorList>
    </citation>
    <scope>NUCLEOTIDE SEQUENCE</scope>
</reference>
<proteinExistence type="predicted"/>
<dbReference type="InterPro" id="IPR038583">
    <property type="entry name" value="AraA_N_sf"/>
</dbReference>
<keyword evidence="3" id="KW-0464">Manganese</keyword>
<dbReference type="PANTHER" id="PTHR38464:SF1">
    <property type="entry name" value="L-ARABINOSE ISOMERASE"/>
    <property type="match status" value="1"/>
</dbReference>
<evidence type="ECO:0000256" key="2">
    <source>
        <dbReference type="ARBA" id="ARBA00022935"/>
    </source>
</evidence>
<dbReference type="PANTHER" id="PTHR38464">
    <property type="entry name" value="L-ARABINOSE ISOMERASE"/>
    <property type="match status" value="1"/>
</dbReference>
<evidence type="ECO:0000313" key="7">
    <source>
        <dbReference type="EMBL" id="AFN84583.1"/>
    </source>
</evidence>
<keyword evidence="2" id="KW-0054">Arabinose catabolism</keyword>
<evidence type="ECO:0000259" key="6">
    <source>
        <dbReference type="Pfam" id="PF02610"/>
    </source>
</evidence>
<keyword evidence="5" id="KW-0119">Carbohydrate metabolism</keyword>
<dbReference type="InterPro" id="IPR009015">
    <property type="entry name" value="Fucose_isomerase_N/cen_sf"/>
</dbReference>
<dbReference type="SUPFAM" id="SSF50443">
    <property type="entry name" value="FucI/AraA C-terminal domain-like"/>
    <property type="match status" value="1"/>
</dbReference>
<dbReference type="InterPro" id="IPR055389">
    <property type="entry name" value="AraA_N"/>
</dbReference>
<name>I7AI50_9BACT</name>
<dbReference type="GO" id="GO:0046872">
    <property type="term" value="F:metal ion binding"/>
    <property type="evidence" value="ECO:0007669"/>
    <property type="project" value="UniProtKB-KW"/>
</dbReference>
<reference evidence="7" key="2">
    <citation type="journal article" date="2012" name="BMC Genomics">
        <title>Metagenomic analysis reveals a functional signature for biomass degradation by cecal microbiota in the leaf-eating flying squirrel (Petaurista alborufus lena).</title>
        <authorList>
            <person name="Lu H.P."/>
            <person name="Wang Y.B."/>
            <person name="Huang S.W."/>
            <person name="Lin C.Y."/>
            <person name="Wu M."/>
            <person name="Hsieh C.H."/>
            <person name="Yu H.T."/>
        </authorList>
    </citation>
    <scope>NUCLEOTIDE SEQUENCE</scope>
</reference>
<evidence type="ECO:0000256" key="3">
    <source>
        <dbReference type="ARBA" id="ARBA00023211"/>
    </source>
</evidence>
<dbReference type="GO" id="GO:0008733">
    <property type="term" value="F:L-arabinose isomerase activity"/>
    <property type="evidence" value="ECO:0007669"/>
    <property type="project" value="InterPro"/>
</dbReference>
<dbReference type="GO" id="GO:0005829">
    <property type="term" value="C:cytosol"/>
    <property type="evidence" value="ECO:0007669"/>
    <property type="project" value="TreeGrafter"/>
</dbReference>
<keyword evidence="4 7" id="KW-0413">Isomerase</keyword>
<feature type="domain" description="L-arabinose isomerase N-terminal" evidence="6">
    <location>
        <begin position="5"/>
        <end position="65"/>
    </location>
</feature>